<sequence>MIELNAFYYFVQVVDRKGYSATARALGVPKSSLSRAIGELEAALGVRLIQRTSRSFEVTDVGREIYLRAQSMLAEVEAAELIAKQRISEPAGTIRFSCATALAEFVMAERLPRFMAAFPRIDMVVHASDRRVDLVQGRFDVAVRAHIDPLPDSSLVQRPLATVHWALFASPAYLERAGTPTNPDELRGHARLAHGRVAPDREVVWTLEHPSLGEARQVFLPRLHSDSVATLKRSAEAGMGVVALPGYFCRAELARRTLLRVLPEWTAGTATLTLLMPPRRSDLAFVRAFADFLIAELPAAVAL</sequence>
<protein>
    <submittedName>
        <fullName evidence="6">LysR substrate-binding domain-containing protein</fullName>
    </submittedName>
</protein>
<reference evidence="6" key="1">
    <citation type="submission" date="2021-12" db="EMBL/GenBank/DDBJ databases">
        <title>Discovery of the Pendulisporaceae a myxobacterial family with distinct sporulation behavior and unique specialized metabolism.</title>
        <authorList>
            <person name="Garcia R."/>
            <person name="Popoff A."/>
            <person name="Bader C.D."/>
            <person name="Loehr J."/>
            <person name="Walesch S."/>
            <person name="Walt C."/>
            <person name="Boldt J."/>
            <person name="Bunk B."/>
            <person name="Haeckl F.J.F.P.J."/>
            <person name="Gunesch A.P."/>
            <person name="Birkelbach J."/>
            <person name="Nuebel U."/>
            <person name="Pietschmann T."/>
            <person name="Bach T."/>
            <person name="Mueller R."/>
        </authorList>
    </citation>
    <scope>NUCLEOTIDE SEQUENCE</scope>
    <source>
        <strain evidence="6">MSr11367</strain>
    </source>
</reference>
<keyword evidence="4" id="KW-0804">Transcription</keyword>
<evidence type="ECO:0000256" key="2">
    <source>
        <dbReference type="ARBA" id="ARBA00023015"/>
    </source>
</evidence>
<keyword evidence="7" id="KW-1185">Reference proteome</keyword>
<evidence type="ECO:0000259" key="5">
    <source>
        <dbReference type="PROSITE" id="PS50931"/>
    </source>
</evidence>
<keyword evidence="2" id="KW-0805">Transcription regulation</keyword>
<dbReference type="InterPro" id="IPR000847">
    <property type="entry name" value="LysR_HTH_N"/>
</dbReference>
<evidence type="ECO:0000256" key="4">
    <source>
        <dbReference type="ARBA" id="ARBA00023163"/>
    </source>
</evidence>
<dbReference type="Pfam" id="PF00126">
    <property type="entry name" value="HTH_1"/>
    <property type="match status" value="1"/>
</dbReference>
<dbReference type="InterPro" id="IPR058163">
    <property type="entry name" value="LysR-type_TF_proteobact-type"/>
</dbReference>
<dbReference type="RefSeq" id="WP_394830253.1">
    <property type="nucleotide sequence ID" value="NZ_CP089929.1"/>
</dbReference>
<feature type="domain" description="HTH lysR-type" evidence="5">
    <location>
        <begin position="2"/>
        <end position="59"/>
    </location>
</feature>
<dbReference type="SUPFAM" id="SSF46785">
    <property type="entry name" value="Winged helix' DNA-binding domain"/>
    <property type="match status" value="1"/>
</dbReference>
<dbReference type="CDD" id="cd08422">
    <property type="entry name" value="PBP2_CrgA_like"/>
    <property type="match status" value="1"/>
</dbReference>
<dbReference type="InterPro" id="IPR036390">
    <property type="entry name" value="WH_DNA-bd_sf"/>
</dbReference>
<dbReference type="InterPro" id="IPR036388">
    <property type="entry name" value="WH-like_DNA-bd_sf"/>
</dbReference>
<gene>
    <name evidence="6" type="ORF">LVJ94_27470</name>
</gene>
<keyword evidence="3" id="KW-0238">DNA-binding</keyword>
<dbReference type="EMBL" id="CP089983">
    <property type="protein sequence ID" value="WXB00651.1"/>
    <property type="molecule type" value="Genomic_DNA"/>
</dbReference>
<evidence type="ECO:0000256" key="3">
    <source>
        <dbReference type="ARBA" id="ARBA00023125"/>
    </source>
</evidence>
<dbReference type="Proteomes" id="UP001374803">
    <property type="component" value="Chromosome"/>
</dbReference>
<dbReference type="Gene3D" id="1.10.10.10">
    <property type="entry name" value="Winged helix-like DNA-binding domain superfamily/Winged helix DNA-binding domain"/>
    <property type="match status" value="1"/>
</dbReference>
<organism evidence="6 7">
    <name type="scientific">Pendulispora rubella</name>
    <dbReference type="NCBI Taxonomy" id="2741070"/>
    <lineage>
        <taxon>Bacteria</taxon>
        <taxon>Pseudomonadati</taxon>
        <taxon>Myxococcota</taxon>
        <taxon>Myxococcia</taxon>
        <taxon>Myxococcales</taxon>
        <taxon>Sorangiineae</taxon>
        <taxon>Pendulisporaceae</taxon>
        <taxon>Pendulispora</taxon>
    </lineage>
</organism>
<dbReference type="InterPro" id="IPR005119">
    <property type="entry name" value="LysR_subst-bd"/>
</dbReference>
<accession>A0ABZ2KPR1</accession>
<evidence type="ECO:0000313" key="7">
    <source>
        <dbReference type="Proteomes" id="UP001374803"/>
    </source>
</evidence>
<dbReference type="Pfam" id="PF03466">
    <property type="entry name" value="LysR_substrate"/>
    <property type="match status" value="1"/>
</dbReference>
<dbReference type="SUPFAM" id="SSF53850">
    <property type="entry name" value="Periplasmic binding protein-like II"/>
    <property type="match status" value="1"/>
</dbReference>
<dbReference type="PROSITE" id="PS50931">
    <property type="entry name" value="HTH_LYSR"/>
    <property type="match status" value="1"/>
</dbReference>
<comment type="similarity">
    <text evidence="1">Belongs to the LysR transcriptional regulatory family.</text>
</comment>
<dbReference type="Gene3D" id="3.40.190.290">
    <property type="match status" value="1"/>
</dbReference>
<dbReference type="PANTHER" id="PTHR30537:SF31">
    <property type="entry name" value="TRANSCRIPTIONAL REGULATOR, LYSR FAMILY"/>
    <property type="match status" value="1"/>
</dbReference>
<dbReference type="PANTHER" id="PTHR30537">
    <property type="entry name" value="HTH-TYPE TRANSCRIPTIONAL REGULATOR"/>
    <property type="match status" value="1"/>
</dbReference>
<proteinExistence type="inferred from homology"/>
<evidence type="ECO:0000313" key="6">
    <source>
        <dbReference type="EMBL" id="WXB00651.1"/>
    </source>
</evidence>
<name>A0ABZ2KPR1_9BACT</name>
<evidence type="ECO:0000256" key="1">
    <source>
        <dbReference type="ARBA" id="ARBA00009437"/>
    </source>
</evidence>